<proteinExistence type="inferred from homology"/>
<dbReference type="AlphaFoldDB" id="F0S3S7"/>
<dbReference type="GO" id="GO:0009982">
    <property type="term" value="F:pseudouridine synthase activity"/>
    <property type="evidence" value="ECO:0007669"/>
    <property type="project" value="InterPro"/>
</dbReference>
<dbReference type="STRING" id="868864.Dester_0859"/>
<dbReference type="GO" id="GO:0000455">
    <property type="term" value="P:enzyme-directed rRNA pseudouridine synthesis"/>
    <property type="evidence" value="ECO:0007669"/>
    <property type="project" value="TreeGrafter"/>
</dbReference>
<dbReference type="GO" id="GO:0003723">
    <property type="term" value="F:RNA binding"/>
    <property type="evidence" value="ECO:0007669"/>
    <property type="project" value="UniProtKB-KW"/>
</dbReference>
<dbReference type="Gene3D" id="3.30.2350.10">
    <property type="entry name" value="Pseudouridine synthase"/>
    <property type="match status" value="1"/>
</dbReference>
<dbReference type="RefSeq" id="WP_013638452.1">
    <property type="nucleotide sequence ID" value="NC_015185.1"/>
</dbReference>
<dbReference type="InParanoid" id="F0S3S7"/>
<dbReference type="KEGG" id="dte:Dester_0859"/>
<evidence type="ECO:0000313" key="6">
    <source>
        <dbReference type="Proteomes" id="UP000007102"/>
    </source>
</evidence>
<dbReference type="PANTHER" id="PTHR21600:SF44">
    <property type="entry name" value="RIBOSOMAL LARGE SUBUNIT PSEUDOURIDINE SYNTHASE D"/>
    <property type="match status" value="1"/>
</dbReference>
<dbReference type="SUPFAM" id="SSF55120">
    <property type="entry name" value="Pseudouridine synthase"/>
    <property type="match status" value="1"/>
</dbReference>
<reference evidence="6" key="2">
    <citation type="submission" date="2011-02" db="EMBL/GenBank/DDBJ databases">
        <title>The complete genome of Desulfurobacterium thermolithotrophum DSM 11699.</title>
        <authorList>
            <consortium name="US DOE Joint Genome Institute (JGI-PGF)"/>
            <person name="Lucas S."/>
            <person name="Copeland A."/>
            <person name="Lapidus A."/>
            <person name="Bruce D."/>
            <person name="Goodwin L."/>
            <person name="Pitluck S."/>
            <person name="Kyrpides N."/>
            <person name="Mavromatis K."/>
            <person name="Pagani I."/>
            <person name="Ivanova N."/>
            <person name="Mikhailova N."/>
            <person name="Daligault H."/>
            <person name="Detter J.C."/>
            <person name="Tapia R."/>
            <person name="Han C."/>
            <person name="Land M."/>
            <person name="Hauser L."/>
            <person name="Markowitz V."/>
            <person name="Cheng J.-F."/>
            <person name="Hugenholtz P."/>
            <person name="Woyke T."/>
            <person name="Wu D."/>
            <person name="Spring S."/>
            <person name="Brambilla E."/>
            <person name="Klenk H.-P."/>
            <person name="Eisen J.A."/>
        </authorList>
    </citation>
    <scope>NUCLEOTIDE SEQUENCE [LARGE SCALE GENOMIC DNA]</scope>
    <source>
        <strain evidence="6">DSM 11699 / BSA</strain>
    </source>
</reference>
<dbReference type="eggNOG" id="COG0564">
    <property type="taxonomic scope" value="Bacteria"/>
</dbReference>
<keyword evidence="2" id="KW-0413">Isomerase</keyword>
<dbReference type="InterPro" id="IPR020103">
    <property type="entry name" value="PsdUridine_synth_cat_dom_sf"/>
</dbReference>
<dbReference type="PROSITE" id="PS50889">
    <property type="entry name" value="S4"/>
    <property type="match status" value="1"/>
</dbReference>
<dbReference type="HOGENOM" id="CLU_016902_4_4_0"/>
<accession>F0S3S7</accession>
<dbReference type="InterPro" id="IPR006224">
    <property type="entry name" value="PsdUridine_synth_RluA-like_CS"/>
</dbReference>
<keyword evidence="3" id="KW-0694">RNA-binding</keyword>
<keyword evidence="6" id="KW-1185">Reference proteome</keyword>
<evidence type="ECO:0000259" key="4">
    <source>
        <dbReference type="Pfam" id="PF00849"/>
    </source>
</evidence>
<dbReference type="OrthoDB" id="9807829at2"/>
<name>F0S3S7_DESTD</name>
<dbReference type="InterPro" id="IPR006145">
    <property type="entry name" value="PsdUridine_synth_RsuA/RluA"/>
</dbReference>
<feature type="domain" description="Pseudouridine synthase RsuA/RluA-like" evidence="4">
    <location>
        <begin position="81"/>
        <end position="205"/>
    </location>
</feature>
<dbReference type="Pfam" id="PF00849">
    <property type="entry name" value="PseudoU_synth_2"/>
    <property type="match status" value="1"/>
</dbReference>
<evidence type="ECO:0000313" key="5">
    <source>
        <dbReference type="EMBL" id="ADY73499.1"/>
    </source>
</evidence>
<dbReference type="InterPro" id="IPR050188">
    <property type="entry name" value="RluA_PseudoU_synthase"/>
</dbReference>
<protein>
    <submittedName>
        <fullName evidence="5">Pseudouridine synthase</fullName>
    </submittedName>
</protein>
<comment type="similarity">
    <text evidence="1">Belongs to the pseudouridine synthase RluA family.</text>
</comment>
<dbReference type="GO" id="GO:0140098">
    <property type="term" value="F:catalytic activity, acting on RNA"/>
    <property type="evidence" value="ECO:0007669"/>
    <property type="project" value="UniProtKB-ARBA"/>
</dbReference>
<dbReference type="EMBL" id="CP002543">
    <property type="protein sequence ID" value="ADY73499.1"/>
    <property type="molecule type" value="Genomic_DNA"/>
</dbReference>
<dbReference type="CDD" id="cd02869">
    <property type="entry name" value="PseudoU_synth_RluA_like"/>
    <property type="match status" value="1"/>
</dbReference>
<evidence type="ECO:0000256" key="1">
    <source>
        <dbReference type="ARBA" id="ARBA00010876"/>
    </source>
</evidence>
<organism evidence="5 6">
    <name type="scientific">Desulfurobacterium thermolithotrophum (strain DSM 11699 / BSA)</name>
    <dbReference type="NCBI Taxonomy" id="868864"/>
    <lineage>
        <taxon>Bacteria</taxon>
        <taxon>Pseudomonadati</taxon>
        <taxon>Aquificota</taxon>
        <taxon>Aquificia</taxon>
        <taxon>Desulfurobacteriales</taxon>
        <taxon>Desulfurobacteriaceae</taxon>
        <taxon>Desulfurobacterium</taxon>
    </lineage>
</organism>
<dbReference type="PANTHER" id="PTHR21600">
    <property type="entry name" value="MITOCHONDRIAL RNA PSEUDOURIDINE SYNTHASE"/>
    <property type="match status" value="1"/>
</dbReference>
<sequence length="280" mass="32850">MFKFCRCITKKRETLIDVVAKATGSKKRAKKVIDEGLCAVNGIKERFYRKNLKPNTIVEFSIPKLLFTKTKIEILYEDEYFLVVNKPPFINSNKNFPDVESLLRKRFKSIYVAHRLDKQTSGALIIAKSKEVFELFKLKFKKKEVKKKYLALVAGNLKKNSGKIKFSIDGKEAISRYQVVERVGKTDFLEVEILTGRKHQIRKHFVSVNHPIIGEFVYWKRTFPQKIHLFSPRIMLHAKLLKFKHPIKEHHVEVKAPLFEDFKEYFKILKGEIPLQILTL</sequence>
<dbReference type="Proteomes" id="UP000007102">
    <property type="component" value="Chromosome"/>
</dbReference>
<reference evidence="5 6" key="1">
    <citation type="journal article" date="2011" name="Stand. Genomic Sci.">
        <title>Complete genome sequence of the thermophilic sulfur-reducer Desulfurobacterium thermolithotrophum type strain (BSA(T)) from a deep-sea hydrothermal vent.</title>
        <authorList>
            <person name="Goker M."/>
            <person name="Daligault H."/>
            <person name="Mwirichia R."/>
            <person name="Lapidus A."/>
            <person name="Lucas S."/>
            <person name="Deshpande S."/>
            <person name="Pagani I."/>
            <person name="Tapia R."/>
            <person name="Cheng J.F."/>
            <person name="Goodwin L."/>
            <person name="Pitluck S."/>
            <person name="Liolios K."/>
            <person name="Ivanova N."/>
            <person name="Mavromatis K."/>
            <person name="Mikhailova N."/>
            <person name="Pati A."/>
            <person name="Chen A."/>
            <person name="Palaniappan K."/>
            <person name="Han C."/>
            <person name="Land M."/>
            <person name="Hauser L."/>
            <person name="Pan C."/>
            <person name="Brambilla E.M."/>
            <person name="Rohde M."/>
            <person name="Spring S."/>
            <person name="Sikorski J."/>
            <person name="Wirth R."/>
            <person name="Detter J.C."/>
            <person name="Woyke T."/>
            <person name="Bristow J."/>
            <person name="Eisen J.A."/>
            <person name="Markowitz V."/>
            <person name="Hugenholtz P."/>
            <person name="Kyrpides N.C."/>
            <person name="Klenk H.P."/>
        </authorList>
    </citation>
    <scope>NUCLEOTIDE SEQUENCE [LARGE SCALE GENOMIC DNA]</scope>
    <source>
        <strain evidence="6">DSM 11699 / BSA</strain>
    </source>
</reference>
<evidence type="ECO:0000256" key="2">
    <source>
        <dbReference type="ARBA" id="ARBA00023235"/>
    </source>
</evidence>
<evidence type="ECO:0000256" key="3">
    <source>
        <dbReference type="PROSITE-ProRule" id="PRU00182"/>
    </source>
</evidence>
<dbReference type="PROSITE" id="PS01129">
    <property type="entry name" value="PSI_RLU"/>
    <property type="match status" value="1"/>
</dbReference>
<gene>
    <name evidence="5" type="ordered locus">Dester_0859</name>
</gene>